<organism evidence="4 5">
    <name type="scientific">Ramazzottius varieornatus</name>
    <name type="common">Water bear</name>
    <name type="synonym">Tardigrade</name>
    <dbReference type="NCBI Taxonomy" id="947166"/>
    <lineage>
        <taxon>Eukaryota</taxon>
        <taxon>Metazoa</taxon>
        <taxon>Ecdysozoa</taxon>
        <taxon>Tardigrada</taxon>
        <taxon>Eutardigrada</taxon>
        <taxon>Parachela</taxon>
        <taxon>Hypsibioidea</taxon>
        <taxon>Ramazzottiidae</taxon>
        <taxon>Ramazzottius</taxon>
    </lineage>
</organism>
<dbReference type="Proteomes" id="UP000186922">
    <property type="component" value="Unassembled WGS sequence"/>
</dbReference>
<dbReference type="PANTHER" id="PTHR11927">
    <property type="entry name" value="GALACTOSIDE 2-L-FUCOSYLTRANSFERASE"/>
    <property type="match status" value="1"/>
</dbReference>
<dbReference type="PANTHER" id="PTHR11927:SF9">
    <property type="entry name" value="L-FUCOSYLTRANSFERASE"/>
    <property type="match status" value="1"/>
</dbReference>
<evidence type="ECO:0000313" key="4">
    <source>
        <dbReference type="EMBL" id="GAU90488.1"/>
    </source>
</evidence>
<keyword evidence="3" id="KW-0735">Signal-anchor</keyword>
<protein>
    <recommendedName>
        <fullName evidence="3">L-Fucosyltransferase</fullName>
        <ecNumber evidence="3">2.4.1.-</ecNumber>
    </recommendedName>
</protein>
<reference evidence="4 5" key="1">
    <citation type="journal article" date="2016" name="Nat. Commun.">
        <title>Extremotolerant tardigrade genome and improved radiotolerance of human cultured cells by tardigrade-unique protein.</title>
        <authorList>
            <person name="Hashimoto T."/>
            <person name="Horikawa D.D."/>
            <person name="Saito Y."/>
            <person name="Kuwahara H."/>
            <person name="Kozuka-Hata H."/>
            <person name="Shin-I T."/>
            <person name="Minakuchi Y."/>
            <person name="Ohishi K."/>
            <person name="Motoyama A."/>
            <person name="Aizu T."/>
            <person name="Enomoto A."/>
            <person name="Kondo K."/>
            <person name="Tanaka S."/>
            <person name="Hara Y."/>
            <person name="Koshikawa S."/>
            <person name="Sagara H."/>
            <person name="Miura T."/>
            <person name="Yokobori S."/>
            <person name="Miyagawa K."/>
            <person name="Suzuki Y."/>
            <person name="Kubo T."/>
            <person name="Oyama M."/>
            <person name="Kohara Y."/>
            <person name="Fujiyama A."/>
            <person name="Arakawa K."/>
            <person name="Katayama T."/>
            <person name="Toyoda A."/>
            <person name="Kunieda T."/>
        </authorList>
    </citation>
    <scope>NUCLEOTIDE SEQUENCE [LARGE SCALE GENOMIC DNA]</scope>
    <source>
        <strain evidence="4 5">YOKOZUNA-1</strain>
    </source>
</reference>
<comment type="subcellular location">
    <subcellularLocation>
        <location evidence="3">Golgi apparatus</location>
        <location evidence="3">Golgi stack membrane</location>
        <topology evidence="3">Single-pass type II membrane protein</topology>
    </subcellularLocation>
</comment>
<dbReference type="STRING" id="947166.A0A1D1UWE7"/>
<dbReference type="Pfam" id="PF01531">
    <property type="entry name" value="Glyco_transf_11"/>
    <property type="match status" value="1"/>
</dbReference>
<dbReference type="GO" id="GO:0008107">
    <property type="term" value="F:galactoside 2-alpha-L-fucosyltransferase activity"/>
    <property type="evidence" value="ECO:0007669"/>
    <property type="project" value="InterPro"/>
</dbReference>
<dbReference type="AlphaFoldDB" id="A0A1D1UWE7"/>
<dbReference type="OrthoDB" id="3226at2759"/>
<name>A0A1D1UWE7_RAMVA</name>
<dbReference type="EMBL" id="BDGG01000001">
    <property type="protein sequence ID" value="GAU90488.1"/>
    <property type="molecule type" value="Genomic_DNA"/>
</dbReference>
<comment type="caution">
    <text evidence="4">The sequence shown here is derived from an EMBL/GenBank/DDBJ whole genome shotgun (WGS) entry which is preliminary data.</text>
</comment>
<accession>A0A1D1UWE7</accession>
<dbReference type="EC" id="2.4.1.-" evidence="3"/>
<dbReference type="CDD" id="cd11301">
    <property type="entry name" value="Fut1_Fut2_like"/>
    <property type="match status" value="1"/>
</dbReference>
<proteinExistence type="inferred from homology"/>
<evidence type="ECO:0000256" key="1">
    <source>
        <dbReference type="ARBA" id="ARBA00022676"/>
    </source>
</evidence>
<dbReference type="GO" id="GO:0005975">
    <property type="term" value="P:carbohydrate metabolic process"/>
    <property type="evidence" value="ECO:0007669"/>
    <property type="project" value="InterPro"/>
</dbReference>
<evidence type="ECO:0000256" key="2">
    <source>
        <dbReference type="ARBA" id="ARBA00022679"/>
    </source>
</evidence>
<dbReference type="InterPro" id="IPR002516">
    <property type="entry name" value="Glyco_trans_11"/>
</dbReference>
<keyword evidence="1 3" id="KW-0328">Glycosyltransferase</keyword>
<keyword evidence="5" id="KW-1185">Reference proteome</keyword>
<dbReference type="UniPathway" id="UPA00378"/>
<sequence>MDCANLSSENSLAVYLSKLRRSNDRKVRESRNYWIGKSSLLRTNAVINGSVATTHWCGRLGNTMFQIASIIGIAKRNSLIPVVDGANGHKFFGGLRFANTTTGINISVTAKRCIIREPGVGIYVKETENLAGPCKGYEAVGVSGCLQSWKYFQNVDHDVRRMLTFKISVYRTAELRIFEGMRSLWKDPRNRNVVETVGVHVRRSDFTHPGWIEIGAVSATDGYFVRTIAELELNATAVMFVVGDDYEYCKRLFTGYNMFILDTSPIPEVDMALLHMMDRLIISSGTFGWWSAYLGSAKEVYYYKNWPRAGSRLQNELRHEDYFLPQWNGRA</sequence>
<evidence type="ECO:0000256" key="3">
    <source>
        <dbReference type="RuleBase" id="RU363129"/>
    </source>
</evidence>
<comment type="similarity">
    <text evidence="3">Belongs to the glycosyltransferase 11 family.</text>
</comment>
<keyword evidence="3" id="KW-0333">Golgi apparatus</keyword>
<keyword evidence="2 3" id="KW-0808">Transferase</keyword>
<comment type="pathway">
    <text evidence="3">Protein modification; protein glycosylation.</text>
</comment>
<keyword evidence="3" id="KW-0812">Transmembrane</keyword>
<dbReference type="GO" id="GO:0032580">
    <property type="term" value="C:Golgi cisterna membrane"/>
    <property type="evidence" value="ECO:0007669"/>
    <property type="project" value="UniProtKB-SubCell"/>
</dbReference>
<gene>
    <name evidence="4" type="primary">RvY_02895-1</name>
    <name evidence="4" type="synonym">RvY_02895.1</name>
    <name evidence="4" type="ORF">RvY_02895</name>
</gene>
<evidence type="ECO:0000313" key="5">
    <source>
        <dbReference type="Proteomes" id="UP000186922"/>
    </source>
</evidence>
<keyword evidence="3" id="KW-0325">Glycoprotein</keyword>